<keyword evidence="2 7" id="KW-0349">Heme</keyword>
<comment type="caution">
    <text evidence="10">The sequence shown here is derived from an EMBL/GenBank/DDBJ whole genome shotgun (WGS) entry which is preliminary data.</text>
</comment>
<evidence type="ECO:0000256" key="2">
    <source>
        <dbReference type="ARBA" id="ARBA00022617"/>
    </source>
</evidence>
<evidence type="ECO:0000256" key="1">
    <source>
        <dbReference type="ARBA" id="ARBA00010617"/>
    </source>
</evidence>
<comment type="similarity">
    <text evidence="1 8">Belongs to the cytochrome P450 family.</text>
</comment>
<dbReference type="InterPro" id="IPR002401">
    <property type="entry name" value="Cyt_P450_E_grp-I"/>
</dbReference>
<dbReference type="EMBL" id="JANBOI010000447">
    <property type="protein sequence ID" value="KAJ1730494.1"/>
    <property type="molecule type" value="Genomic_DNA"/>
</dbReference>
<dbReference type="AlphaFoldDB" id="A0A9W7YEQ8"/>
<name>A0A9W7YEQ8_9FUNG</name>
<evidence type="ECO:0000313" key="10">
    <source>
        <dbReference type="EMBL" id="KAJ1730494.1"/>
    </source>
</evidence>
<evidence type="ECO:0000256" key="8">
    <source>
        <dbReference type="RuleBase" id="RU000461"/>
    </source>
</evidence>
<dbReference type="InterPro" id="IPR036396">
    <property type="entry name" value="Cyt_P450_sf"/>
</dbReference>
<feature type="signal peptide" evidence="9">
    <location>
        <begin position="1"/>
        <end position="16"/>
    </location>
</feature>
<dbReference type="GO" id="GO:0020037">
    <property type="term" value="F:heme binding"/>
    <property type="evidence" value="ECO:0007669"/>
    <property type="project" value="InterPro"/>
</dbReference>
<keyword evidence="11" id="KW-1185">Reference proteome</keyword>
<dbReference type="InterPro" id="IPR050196">
    <property type="entry name" value="Cytochrome_P450_Monoox"/>
</dbReference>
<dbReference type="SUPFAM" id="SSF48264">
    <property type="entry name" value="Cytochrome P450"/>
    <property type="match status" value="1"/>
</dbReference>
<feature type="chain" id="PRO_5040795575" description="Cytochrome P450" evidence="9">
    <location>
        <begin position="17"/>
        <end position="523"/>
    </location>
</feature>
<dbReference type="GO" id="GO:0005506">
    <property type="term" value="F:iron ion binding"/>
    <property type="evidence" value="ECO:0007669"/>
    <property type="project" value="InterPro"/>
</dbReference>
<keyword evidence="4 8" id="KW-0560">Oxidoreductase</keyword>
<keyword evidence="6 8" id="KW-0503">Monooxygenase</keyword>
<reference evidence="10" key="1">
    <citation type="submission" date="2022-07" db="EMBL/GenBank/DDBJ databases">
        <title>Phylogenomic reconstructions and comparative analyses of Kickxellomycotina fungi.</title>
        <authorList>
            <person name="Reynolds N.K."/>
            <person name="Stajich J.E."/>
            <person name="Barry K."/>
            <person name="Grigoriev I.V."/>
            <person name="Crous P."/>
            <person name="Smith M.E."/>
        </authorList>
    </citation>
    <scope>NUCLEOTIDE SEQUENCE</scope>
    <source>
        <strain evidence="10">BCRC 34381</strain>
    </source>
</reference>
<evidence type="ECO:0000256" key="3">
    <source>
        <dbReference type="ARBA" id="ARBA00022723"/>
    </source>
</evidence>
<evidence type="ECO:0000256" key="6">
    <source>
        <dbReference type="ARBA" id="ARBA00023033"/>
    </source>
</evidence>
<protein>
    <recommendedName>
        <fullName evidence="12">Cytochrome P450</fullName>
    </recommendedName>
</protein>
<evidence type="ECO:0000256" key="7">
    <source>
        <dbReference type="PIRSR" id="PIRSR602401-1"/>
    </source>
</evidence>
<dbReference type="InterPro" id="IPR017972">
    <property type="entry name" value="Cyt_P450_CS"/>
</dbReference>
<dbReference type="Pfam" id="PF00067">
    <property type="entry name" value="p450"/>
    <property type="match status" value="1"/>
</dbReference>
<evidence type="ECO:0000256" key="9">
    <source>
        <dbReference type="SAM" id="SignalP"/>
    </source>
</evidence>
<accession>A0A9W7YEQ8</accession>
<dbReference type="GO" id="GO:0004497">
    <property type="term" value="F:monooxygenase activity"/>
    <property type="evidence" value="ECO:0007669"/>
    <property type="project" value="UniProtKB-KW"/>
</dbReference>
<dbReference type="Proteomes" id="UP001143981">
    <property type="component" value="Unassembled WGS sequence"/>
</dbReference>
<dbReference type="GO" id="GO:0016705">
    <property type="term" value="F:oxidoreductase activity, acting on paired donors, with incorporation or reduction of molecular oxygen"/>
    <property type="evidence" value="ECO:0007669"/>
    <property type="project" value="InterPro"/>
</dbReference>
<dbReference type="InterPro" id="IPR001128">
    <property type="entry name" value="Cyt_P450"/>
</dbReference>
<dbReference type="PANTHER" id="PTHR24291">
    <property type="entry name" value="CYTOCHROME P450 FAMILY 4"/>
    <property type="match status" value="1"/>
</dbReference>
<keyword evidence="9" id="KW-0732">Signal</keyword>
<gene>
    <name evidence="10" type="ORF">LPJ61_002979</name>
</gene>
<dbReference type="Gene3D" id="1.10.630.10">
    <property type="entry name" value="Cytochrome P450"/>
    <property type="match status" value="1"/>
</dbReference>
<evidence type="ECO:0008006" key="12">
    <source>
        <dbReference type="Google" id="ProtNLM"/>
    </source>
</evidence>
<sequence length="523" mass="58940">MSAAYVTCIVVAVLVAHRLYKLLVPPKVNDGGVPYIPAYKTLYWTLKPDPNRIDLCTNVDIPALSATGIARSWIWGRWVYKINDADYARQLFLRPAVFRKVEMQTSLPYTFRVAAAGANIMSENGDMFKAHRSVVMPAFRRAWPTAHFRTHLGKMESIIRSKSDGVDFLNVARRVALDILGHVIMGIDFGALDYTRSSLLNMCWDVVEAGVEPLYLLFPILDRYPMGKRAESFASMRRFHRFIDDAIRVKRAELAARDKLGDSERDKADLLTLMIEAYEHTKLHGAFDENGKPLPSMTEEELRNNTVIFFVAGHDGIAYSLCHLVTELALHPEIQQHARERVISVLGDDPDAFPTDAQLAELADLDIIVKESMRKSSSASDVRRELSEPVNLGPYTLPKGAWVMVDLWALQHNPKYYPEPEKFIPERFLESAKAGSGTTHSTHTPFSWAPFSEGGRKCMGHKFSMIAERILLAILVHRFTWTLPADSPFHTRPRTNTMGLILPIDLRVDFVARHTRPAATAAA</sequence>
<keyword evidence="5 7" id="KW-0408">Iron</keyword>
<dbReference type="PANTHER" id="PTHR24291:SF50">
    <property type="entry name" value="BIFUNCTIONAL ALBAFLAVENONE MONOOXYGENASE_TERPENE SYNTHASE"/>
    <property type="match status" value="1"/>
</dbReference>
<evidence type="ECO:0000313" key="11">
    <source>
        <dbReference type="Proteomes" id="UP001143981"/>
    </source>
</evidence>
<proteinExistence type="inferred from homology"/>
<dbReference type="PROSITE" id="PS00086">
    <property type="entry name" value="CYTOCHROME_P450"/>
    <property type="match status" value="1"/>
</dbReference>
<comment type="cofactor">
    <cofactor evidence="7">
        <name>heme</name>
        <dbReference type="ChEBI" id="CHEBI:30413"/>
    </cofactor>
</comment>
<evidence type="ECO:0000256" key="4">
    <source>
        <dbReference type="ARBA" id="ARBA00023002"/>
    </source>
</evidence>
<dbReference type="PRINTS" id="PR00463">
    <property type="entry name" value="EP450I"/>
</dbReference>
<keyword evidence="3 7" id="KW-0479">Metal-binding</keyword>
<dbReference type="OrthoDB" id="1470350at2759"/>
<evidence type="ECO:0000256" key="5">
    <source>
        <dbReference type="ARBA" id="ARBA00023004"/>
    </source>
</evidence>
<organism evidence="10 11">
    <name type="scientific">Coemansia biformis</name>
    <dbReference type="NCBI Taxonomy" id="1286918"/>
    <lineage>
        <taxon>Eukaryota</taxon>
        <taxon>Fungi</taxon>
        <taxon>Fungi incertae sedis</taxon>
        <taxon>Zoopagomycota</taxon>
        <taxon>Kickxellomycotina</taxon>
        <taxon>Kickxellomycetes</taxon>
        <taxon>Kickxellales</taxon>
        <taxon>Kickxellaceae</taxon>
        <taxon>Coemansia</taxon>
    </lineage>
</organism>
<feature type="binding site" description="axial binding residue" evidence="7">
    <location>
        <position position="458"/>
    </location>
    <ligand>
        <name>heme</name>
        <dbReference type="ChEBI" id="CHEBI:30413"/>
    </ligand>
    <ligandPart>
        <name>Fe</name>
        <dbReference type="ChEBI" id="CHEBI:18248"/>
    </ligandPart>
</feature>